<dbReference type="EMBL" id="JAIKTS010000002">
    <property type="protein sequence ID" value="MCL7714568.1"/>
    <property type="molecule type" value="Genomic_DNA"/>
</dbReference>
<keyword evidence="2" id="KW-0812">Transmembrane</keyword>
<dbReference type="Proteomes" id="UP001431235">
    <property type="component" value="Unassembled WGS sequence"/>
</dbReference>
<evidence type="ECO:0000256" key="1">
    <source>
        <dbReference type="SAM" id="MobiDB-lite"/>
    </source>
</evidence>
<proteinExistence type="predicted"/>
<evidence type="ECO:0000313" key="3">
    <source>
        <dbReference type="EMBL" id="MCL7714568.1"/>
    </source>
</evidence>
<gene>
    <name evidence="3" type="ORF">K5L01_07935</name>
</gene>
<keyword evidence="4" id="KW-1185">Reference proteome</keyword>
<reference evidence="3 4" key="1">
    <citation type="submission" date="2021-08" db="EMBL/GenBank/DDBJ databases">
        <title>Novel members of of the genus Stenotrophomonas from differernt environment.</title>
        <authorList>
            <person name="Deng Y."/>
        </authorList>
    </citation>
    <scope>NUCLEOTIDE SEQUENCE [LARGE SCALE GENOMIC DNA]</scope>
    <source>
        <strain evidence="3 4">CPCC 101365</strain>
    </source>
</reference>
<comment type="caution">
    <text evidence="3">The sequence shown here is derived from an EMBL/GenBank/DDBJ whole genome shotgun (WGS) entry which is preliminary data.</text>
</comment>
<feature type="region of interest" description="Disordered" evidence="1">
    <location>
        <begin position="148"/>
        <end position="169"/>
    </location>
</feature>
<name>A0ABT0SHM7_9GAMM</name>
<accession>A0ABT0SHM7</accession>
<feature type="transmembrane region" description="Helical" evidence="2">
    <location>
        <begin position="99"/>
        <end position="121"/>
    </location>
</feature>
<dbReference type="RefSeq" id="WP_425603862.1">
    <property type="nucleotide sequence ID" value="NZ_JAIKTS010000002.1"/>
</dbReference>
<feature type="compositionally biased region" description="Basic and acidic residues" evidence="1">
    <location>
        <begin position="1"/>
        <end position="10"/>
    </location>
</feature>
<feature type="compositionally biased region" description="Low complexity" evidence="1">
    <location>
        <begin position="160"/>
        <end position="169"/>
    </location>
</feature>
<sequence>MSEDTPRPDTAEDGAGGDTGATPGLEESIREVGGAGRQTLASAGLALRSLRRLASSDFALARSAFGRALAWSGVAIVFGASAWLLLAATLIALLHYLGLSWLLSLLITSLASLGVTAYAIWRVSFFFHHTGMHATRRQLSRLGLFDEAGTDEDDEDEPDAGTPEGGATR</sequence>
<keyword evidence="2" id="KW-0472">Membrane</keyword>
<feature type="transmembrane region" description="Helical" evidence="2">
    <location>
        <begin position="68"/>
        <end position="93"/>
    </location>
</feature>
<keyword evidence="2" id="KW-1133">Transmembrane helix</keyword>
<evidence type="ECO:0000313" key="4">
    <source>
        <dbReference type="Proteomes" id="UP001431235"/>
    </source>
</evidence>
<feature type="compositionally biased region" description="Acidic residues" evidence="1">
    <location>
        <begin position="148"/>
        <end position="159"/>
    </location>
</feature>
<feature type="region of interest" description="Disordered" evidence="1">
    <location>
        <begin position="1"/>
        <end position="26"/>
    </location>
</feature>
<protein>
    <submittedName>
        <fullName evidence="3">Phage holin family protein</fullName>
    </submittedName>
</protein>
<organism evidence="3 4">
    <name type="scientific">Stenotrophomonas mori</name>
    <dbReference type="NCBI Taxonomy" id="2871096"/>
    <lineage>
        <taxon>Bacteria</taxon>
        <taxon>Pseudomonadati</taxon>
        <taxon>Pseudomonadota</taxon>
        <taxon>Gammaproteobacteria</taxon>
        <taxon>Lysobacterales</taxon>
        <taxon>Lysobacteraceae</taxon>
        <taxon>Stenotrophomonas</taxon>
    </lineage>
</organism>
<evidence type="ECO:0000256" key="2">
    <source>
        <dbReference type="SAM" id="Phobius"/>
    </source>
</evidence>